<evidence type="ECO:0000256" key="1">
    <source>
        <dbReference type="SAM" id="MobiDB-lite"/>
    </source>
</evidence>
<feature type="region of interest" description="Disordered" evidence="1">
    <location>
        <begin position="1"/>
        <end position="28"/>
    </location>
</feature>
<evidence type="ECO:0000313" key="3">
    <source>
        <dbReference type="EMBL" id="TXN29486.1"/>
    </source>
</evidence>
<proteinExistence type="predicted"/>
<dbReference type="EMBL" id="VRMG01000009">
    <property type="protein sequence ID" value="TXN29486.1"/>
    <property type="molecule type" value="Genomic_DNA"/>
</dbReference>
<sequence length="197" mass="21677">MRHGRPRDHGRRGARRNGARLPGLHRPGAGCERAVSERLRFHQTAFVVRDLDAAVRHWADDLGIGPWRVWTMQPPHLLDAVYHGTAVPCAFRHALAMSGELQFELVQPIDGPSIFADQLDATGEGFNHVGAVVDDHQAAVADLVERGFALLQSGRFGASADGRFAYLQRPGISMIVELIRPPSERFAPDYIYPAGLS</sequence>
<name>A0A5C8UPR5_9MICO</name>
<reference evidence="3 4" key="1">
    <citation type="submission" date="2019-08" db="EMBL/GenBank/DDBJ databases">
        <title>Bacterial whole genome sequence for Glaciihabitans sp. CHu50b-6-2.</title>
        <authorList>
            <person name="Jin L."/>
        </authorList>
    </citation>
    <scope>NUCLEOTIDE SEQUENCE [LARGE SCALE GENOMIC DNA]</scope>
    <source>
        <strain evidence="3 4">CHu50b-6-2</strain>
    </source>
</reference>
<comment type="caution">
    <text evidence="3">The sequence shown here is derived from an EMBL/GenBank/DDBJ whole genome shotgun (WGS) entry which is preliminary data.</text>
</comment>
<keyword evidence="4" id="KW-1185">Reference proteome</keyword>
<dbReference type="AlphaFoldDB" id="A0A5C8UPR5"/>
<dbReference type="Pfam" id="PF13669">
    <property type="entry name" value="Glyoxalase_4"/>
    <property type="match status" value="1"/>
</dbReference>
<organism evidence="3 4">
    <name type="scientific">Lacisediminihabitans profunda</name>
    <dbReference type="NCBI Taxonomy" id="2594790"/>
    <lineage>
        <taxon>Bacteria</taxon>
        <taxon>Bacillati</taxon>
        <taxon>Actinomycetota</taxon>
        <taxon>Actinomycetes</taxon>
        <taxon>Micrococcales</taxon>
        <taxon>Microbacteriaceae</taxon>
        <taxon>Lacisediminihabitans</taxon>
    </lineage>
</organism>
<dbReference type="PROSITE" id="PS51819">
    <property type="entry name" value="VOC"/>
    <property type="match status" value="1"/>
</dbReference>
<dbReference type="SUPFAM" id="SSF54593">
    <property type="entry name" value="Glyoxalase/Bleomycin resistance protein/Dihydroxybiphenyl dioxygenase"/>
    <property type="match status" value="1"/>
</dbReference>
<accession>A0A5C8UPR5</accession>
<dbReference type="InterPro" id="IPR037523">
    <property type="entry name" value="VOC_core"/>
</dbReference>
<feature type="domain" description="VOC" evidence="2">
    <location>
        <begin position="40"/>
        <end position="181"/>
    </location>
</feature>
<dbReference type="InterPro" id="IPR029068">
    <property type="entry name" value="Glyas_Bleomycin-R_OHBP_Dase"/>
</dbReference>
<evidence type="ECO:0000259" key="2">
    <source>
        <dbReference type="PROSITE" id="PS51819"/>
    </source>
</evidence>
<feature type="compositionally biased region" description="Basic residues" evidence="1">
    <location>
        <begin position="1"/>
        <end position="18"/>
    </location>
</feature>
<gene>
    <name evidence="3" type="ORF">FVP33_15105</name>
</gene>
<dbReference type="Gene3D" id="3.10.180.10">
    <property type="entry name" value="2,3-Dihydroxybiphenyl 1,2-Dioxygenase, domain 1"/>
    <property type="match status" value="1"/>
</dbReference>
<protein>
    <recommendedName>
        <fullName evidence="2">VOC domain-containing protein</fullName>
    </recommendedName>
</protein>
<dbReference type="Proteomes" id="UP000321379">
    <property type="component" value="Unassembled WGS sequence"/>
</dbReference>
<evidence type="ECO:0000313" key="4">
    <source>
        <dbReference type="Proteomes" id="UP000321379"/>
    </source>
</evidence>